<dbReference type="EMBL" id="PJMW01000002">
    <property type="protein sequence ID" value="PKV82487.1"/>
    <property type="molecule type" value="Genomic_DNA"/>
</dbReference>
<feature type="transmembrane region" description="Helical" evidence="1">
    <location>
        <begin position="125"/>
        <end position="142"/>
    </location>
</feature>
<feature type="transmembrane region" description="Helical" evidence="1">
    <location>
        <begin position="67"/>
        <end position="86"/>
    </location>
</feature>
<feature type="transmembrane region" description="Helical" evidence="1">
    <location>
        <begin position="12"/>
        <end position="29"/>
    </location>
</feature>
<name>A0A2N3VLJ1_9NOCA</name>
<dbReference type="Proteomes" id="UP000233766">
    <property type="component" value="Unassembled WGS sequence"/>
</dbReference>
<protein>
    <submittedName>
        <fullName evidence="2">Uncharacterized membrane protein HdeD (DUF308 family)</fullName>
    </submittedName>
</protein>
<keyword evidence="1" id="KW-0472">Membrane</keyword>
<dbReference type="OrthoDB" id="4541701at2"/>
<keyword evidence="3" id="KW-1185">Reference proteome</keyword>
<keyword evidence="1" id="KW-0812">Transmembrane</keyword>
<dbReference type="AlphaFoldDB" id="A0A2N3VLJ1"/>
<gene>
    <name evidence="2" type="ORF">ATK86_6977</name>
</gene>
<evidence type="ECO:0000313" key="2">
    <source>
        <dbReference type="EMBL" id="PKV82487.1"/>
    </source>
</evidence>
<evidence type="ECO:0000313" key="3">
    <source>
        <dbReference type="Proteomes" id="UP000233766"/>
    </source>
</evidence>
<feature type="transmembrane region" description="Helical" evidence="1">
    <location>
        <begin position="35"/>
        <end position="55"/>
    </location>
</feature>
<comment type="caution">
    <text evidence="2">The sequence shown here is derived from an EMBL/GenBank/DDBJ whole genome shotgun (WGS) entry which is preliminary data.</text>
</comment>
<organism evidence="2 3">
    <name type="scientific">Nocardia fluminea</name>
    <dbReference type="NCBI Taxonomy" id="134984"/>
    <lineage>
        <taxon>Bacteria</taxon>
        <taxon>Bacillati</taxon>
        <taxon>Actinomycetota</taxon>
        <taxon>Actinomycetes</taxon>
        <taxon>Mycobacteriales</taxon>
        <taxon>Nocardiaceae</taxon>
        <taxon>Nocardia</taxon>
    </lineage>
</organism>
<accession>A0A2N3VLJ1</accession>
<dbReference type="Pfam" id="PF03729">
    <property type="entry name" value="DUF308"/>
    <property type="match status" value="1"/>
</dbReference>
<feature type="transmembrane region" description="Helical" evidence="1">
    <location>
        <begin position="148"/>
        <end position="170"/>
    </location>
</feature>
<dbReference type="RefSeq" id="WP_101468038.1">
    <property type="nucleotide sequence ID" value="NZ_PJMW01000002.1"/>
</dbReference>
<evidence type="ECO:0000256" key="1">
    <source>
        <dbReference type="SAM" id="Phobius"/>
    </source>
</evidence>
<proteinExistence type="predicted"/>
<sequence>MTGSADRTRTAMLFAGGCSFLLGVALLLWPGRDESVLATLFGISLILSTLVQAYLAFMARIAFPLRVLVLVSAALTGILAGLVFEGGTIELLALWIGIGWSVRGIVHALVAAWDDSVDDGWAHEVCGLATTAIGLAVIAITFQTVTGLATMAGAGLVVIGVMELLAGGLWRAALQAARGSATEEQVPPARAATEL</sequence>
<dbReference type="InterPro" id="IPR005325">
    <property type="entry name" value="DUF308_memb"/>
</dbReference>
<keyword evidence="1" id="KW-1133">Transmembrane helix</keyword>
<reference evidence="2 3" key="1">
    <citation type="submission" date="2017-12" db="EMBL/GenBank/DDBJ databases">
        <title>Sequencing the genomes of 1000 Actinobacteria strains.</title>
        <authorList>
            <person name="Klenk H.-P."/>
        </authorList>
    </citation>
    <scope>NUCLEOTIDE SEQUENCE [LARGE SCALE GENOMIC DNA]</scope>
    <source>
        <strain evidence="2 3">DSM 44489</strain>
    </source>
</reference>
<feature type="transmembrane region" description="Helical" evidence="1">
    <location>
        <begin position="92"/>
        <end position="113"/>
    </location>
</feature>